<dbReference type="OrthoDB" id="2261376at2759"/>
<dbReference type="SUPFAM" id="SSF103473">
    <property type="entry name" value="MFS general substrate transporter"/>
    <property type="match status" value="1"/>
</dbReference>
<feature type="transmembrane region" description="Helical" evidence="6">
    <location>
        <begin position="389"/>
        <end position="411"/>
    </location>
</feature>
<organism evidence="7 8">
    <name type="scientific">Schistosoma japonicum</name>
    <name type="common">Blood fluke</name>
    <dbReference type="NCBI Taxonomy" id="6182"/>
    <lineage>
        <taxon>Eukaryota</taxon>
        <taxon>Metazoa</taxon>
        <taxon>Spiralia</taxon>
        <taxon>Lophotrochozoa</taxon>
        <taxon>Platyhelminthes</taxon>
        <taxon>Trematoda</taxon>
        <taxon>Digenea</taxon>
        <taxon>Strigeidida</taxon>
        <taxon>Schistosomatoidea</taxon>
        <taxon>Schistosomatidae</taxon>
        <taxon>Schistosoma</taxon>
    </lineage>
</organism>
<feature type="region of interest" description="Disordered" evidence="5">
    <location>
        <begin position="252"/>
        <end position="276"/>
    </location>
</feature>
<dbReference type="STRING" id="6182.A0A4Z2CQN4"/>
<dbReference type="EMBL" id="SKCS01000461">
    <property type="protein sequence ID" value="TNN06536.1"/>
    <property type="molecule type" value="Genomic_DNA"/>
</dbReference>
<feature type="transmembrane region" description="Helical" evidence="6">
    <location>
        <begin position="87"/>
        <end position="104"/>
    </location>
</feature>
<dbReference type="PANTHER" id="PTHR23507:SF1">
    <property type="entry name" value="FI18259P1-RELATED"/>
    <property type="match status" value="1"/>
</dbReference>
<evidence type="ECO:0000256" key="3">
    <source>
        <dbReference type="ARBA" id="ARBA00022989"/>
    </source>
</evidence>
<gene>
    <name evidence="7" type="ORF">EWB00_008328</name>
</gene>
<evidence type="ECO:0000256" key="6">
    <source>
        <dbReference type="SAM" id="Phobius"/>
    </source>
</evidence>
<name>A0A4Z2CQN4_SCHJA</name>
<reference evidence="7 8" key="1">
    <citation type="submission" date="2019-03" db="EMBL/GenBank/DDBJ databases">
        <title>An improved genome assembly of the fluke Schistosoma japonicum.</title>
        <authorList>
            <person name="Hu W."/>
            <person name="Luo F."/>
            <person name="Yin M."/>
            <person name="Mo X."/>
            <person name="Sun C."/>
            <person name="Wu Q."/>
            <person name="Zhu B."/>
            <person name="Xiang M."/>
            <person name="Wang J."/>
            <person name="Wang Y."/>
            <person name="Zhang T."/>
            <person name="Xu B."/>
            <person name="Zheng H."/>
            <person name="Feng Z."/>
        </authorList>
    </citation>
    <scope>NUCLEOTIDE SEQUENCE [LARGE SCALE GENOMIC DNA]</scope>
    <source>
        <strain evidence="7">HuSjv2</strain>
        <tissue evidence="7">Worms</tissue>
    </source>
</reference>
<keyword evidence="8" id="KW-1185">Reference proteome</keyword>
<evidence type="ECO:0000256" key="2">
    <source>
        <dbReference type="ARBA" id="ARBA00022692"/>
    </source>
</evidence>
<feature type="transmembrane region" description="Helical" evidence="6">
    <location>
        <begin position="464"/>
        <end position="486"/>
    </location>
</feature>
<feature type="transmembrane region" description="Helical" evidence="6">
    <location>
        <begin position="12"/>
        <end position="34"/>
    </location>
</feature>
<dbReference type="InterPro" id="IPR036259">
    <property type="entry name" value="MFS_trans_sf"/>
</dbReference>
<dbReference type="AlphaFoldDB" id="A0A4Z2CQN4"/>
<evidence type="ECO:0000313" key="7">
    <source>
        <dbReference type="EMBL" id="TNN06536.1"/>
    </source>
</evidence>
<protein>
    <submittedName>
        <fullName evidence="7">Adenylate cyclase</fullName>
    </submittedName>
</protein>
<evidence type="ECO:0000256" key="4">
    <source>
        <dbReference type="ARBA" id="ARBA00023136"/>
    </source>
</evidence>
<feature type="transmembrane region" description="Helical" evidence="6">
    <location>
        <begin position="338"/>
        <end position="362"/>
    </location>
</feature>
<feature type="transmembrane region" description="Helical" evidence="6">
    <location>
        <begin position="223"/>
        <end position="244"/>
    </location>
</feature>
<feature type="transmembrane region" description="Helical" evidence="6">
    <location>
        <begin position="111"/>
        <end position="133"/>
    </location>
</feature>
<dbReference type="PANTHER" id="PTHR23507">
    <property type="entry name" value="ZGC:174356"/>
    <property type="match status" value="1"/>
</dbReference>
<feature type="transmembrane region" description="Helical" evidence="6">
    <location>
        <begin position="492"/>
        <end position="514"/>
    </location>
</feature>
<feature type="transmembrane region" description="Helical" evidence="6">
    <location>
        <begin position="423"/>
        <end position="443"/>
    </location>
</feature>
<feature type="compositionally biased region" description="Basic and acidic residues" evidence="5">
    <location>
        <begin position="253"/>
        <end position="273"/>
    </location>
</feature>
<feature type="transmembrane region" description="Helical" evidence="6">
    <location>
        <begin position="145"/>
        <end position="169"/>
    </location>
</feature>
<sequence length="549" mass="60773">MTDSKEKSLKFSVIPLLVIMAVTLYVAVELNLFISDQYVFYSAVTKHGLPYFTRKEGQRYENLSDDDKHKLKLAQKESATLEAVSNSVRITLGLITTLLMGYLSDRYGRRVVFGILLLGETFHIGITSLIVLLKLNLWMILLPGFLEAVFGGGLLSIFAQVAAIVVDICQAPTIESGNEKCIKTKQSSDRYLWTLFTLFDGIAGLCISAGSPIGGALIYNYGFPVATCTSLALLVPSLILVFFLPETNRNRGKRTDVQEKEPRTHTGHPDENSRSIPTEFVKTLKNRMTKGFKRLKSLDPVLIIIMSLVLFGSIGALSDLQYVAVYLMGPPFLWNPEAVGLYSGITDVTAALISVTCTIVIIKFHAKKRSKVQNNVKNQKNEKHYTRQMNLLVTVFAVAMVMLIINCSMVGMAHQFSLPTANILIYIAAVPRLMKSFCVPLIRTMFSICTHPSKQGFMQSVAAFVSRIGLLISFTALPAIYAATVLTFPGTVFIVVVIILMITLIIDLFVPLVVKKGNVDVKADEFNGIYSVQEEEKLDNILNFCGDTF</sequence>
<keyword evidence="2 6" id="KW-0812">Transmembrane</keyword>
<evidence type="ECO:0000256" key="5">
    <source>
        <dbReference type="SAM" id="MobiDB-lite"/>
    </source>
</evidence>
<dbReference type="GO" id="GO:0022857">
    <property type="term" value="F:transmembrane transporter activity"/>
    <property type="evidence" value="ECO:0007669"/>
    <property type="project" value="TreeGrafter"/>
</dbReference>
<feature type="transmembrane region" description="Helical" evidence="6">
    <location>
        <begin position="190"/>
        <end position="211"/>
    </location>
</feature>
<dbReference type="Gene3D" id="1.20.1250.20">
    <property type="entry name" value="MFS general substrate transporter like domains"/>
    <property type="match status" value="1"/>
</dbReference>
<feature type="transmembrane region" description="Helical" evidence="6">
    <location>
        <begin position="297"/>
        <end position="318"/>
    </location>
</feature>
<comment type="caution">
    <text evidence="7">The sequence shown here is derived from an EMBL/GenBank/DDBJ whole genome shotgun (WGS) entry which is preliminary data.</text>
</comment>
<dbReference type="Proteomes" id="UP000311919">
    <property type="component" value="Unassembled WGS sequence"/>
</dbReference>
<dbReference type="GO" id="GO:0016020">
    <property type="term" value="C:membrane"/>
    <property type="evidence" value="ECO:0007669"/>
    <property type="project" value="UniProtKB-SubCell"/>
</dbReference>
<keyword evidence="4 6" id="KW-0472">Membrane</keyword>
<keyword evidence="3 6" id="KW-1133">Transmembrane helix</keyword>
<comment type="subcellular location">
    <subcellularLocation>
        <location evidence="1">Membrane</location>
        <topology evidence="1">Multi-pass membrane protein</topology>
    </subcellularLocation>
</comment>
<proteinExistence type="predicted"/>
<evidence type="ECO:0000313" key="8">
    <source>
        <dbReference type="Proteomes" id="UP000311919"/>
    </source>
</evidence>
<accession>A0A4Z2CQN4</accession>
<evidence type="ECO:0000256" key="1">
    <source>
        <dbReference type="ARBA" id="ARBA00004141"/>
    </source>
</evidence>